<organism evidence="1 2">
    <name type="scientific">Larkinella humicola</name>
    <dbReference type="NCBI Taxonomy" id="2607654"/>
    <lineage>
        <taxon>Bacteria</taxon>
        <taxon>Pseudomonadati</taxon>
        <taxon>Bacteroidota</taxon>
        <taxon>Cytophagia</taxon>
        <taxon>Cytophagales</taxon>
        <taxon>Spirosomataceae</taxon>
        <taxon>Larkinella</taxon>
    </lineage>
</organism>
<protein>
    <recommendedName>
        <fullName evidence="3">WD40 repeat protein</fullName>
    </recommendedName>
</protein>
<comment type="caution">
    <text evidence="1">The sequence shown here is derived from an EMBL/GenBank/DDBJ whole genome shotgun (WGS) entry which is preliminary data.</text>
</comment>
<evidence type="ECO:0008006" key="3">
    <source>
        <dbReference type="Google" id="ProtNLM"/>
    </source>
</evidence>
<dbReference type="SUPFAM" id="SSF50998">
    <property type="entry name" value="Quinoprotein alcohol dehydrogenase-like"/>
    <property type="match status" value="1"/>
</dbReference>
<gene>
    <name evidence="1" type="ORF">F0P93_24640</name>
</gene>
<dbReference type="RefSeq" id="WP_150880399.1">
    <property type="nucleotide sequence ID" value="NZ_VTWS01000007.1"/>
</dbReference>
<name>A0A5N1JCL2_9BACT</name>
<dbReference type="Proteomes" id="UP000326344">
    <property type="component" value="Unassembled WGS sequence"/>
</dbReference>
<evidence type="ECO:0000313" key="2">
    <source>
        <dbReference type="Proteomes" id="UP000326344"/>
    </source>
</evidence>
<dbReference type="InterPro" id="IPR011047">
    <property type="entry name" value="Quinoprotein_ADH-like_sf"/>
</dbReference>
<dbReference type="InterPro" id="IPR015943">
    <property type="entry name" value="WD40/YVTN_repeat-like_dom_sf"/>
</dbReference>
<reference evidence="1 2" key="1">
    <citation type="submission" date="2019-09" db="EMBL/GenBank/DDBJ databases">
        <title>Genome Sequence of Larkinella sp MA1.</title>
        <authorList>
            <person name="Srinivasan S."/>
        </authorList>
    </citation>
    <scope>NUCLEOTIDE SEQUENCE [LARGE SCALE GENOMIC DNA]</scope>
    <source>
        <strain evidence="1 2">MA1</strain>
    </source>
</reference>
<proteinExistence type="predicted"/>
<dbReference type="Gene3D" id="2.130.10.10">
    <property type="entry name" value="YVTN repeat-like/Quinoprotein amine dehydrogenase"/>
    <property type="match status" value="1"/>
</dbReference>
<dbReference type="AlphaFoldDB" id="A0A5N1JCL2"/>
<keyword evidence="2" id="KW-1185">Reference proteome</keyword>
<accession>A0A5N1JCL2</accession>
<dbReference type="Pfam" id="PF00400">
    <property type="entry name" value="WD40"/>
    <property type="match status" value="1"/>
</dbReference>
<sequence>MKKETILRYQSVSRTPANALALDDTGQEFAMAQDYRKAGNPTLTVFSQKMPDKSREIVQGEQRANSVSSVYFLENKALVYLVNNPDDTWKLVIDQLDNDKDLKSADLPFSTIPPHLFKRNQQLWVILSNEVRIYKVPALQLANTYSLPNQTRPVVTDGHQIWWANEQGLWASSLTATKPTHVATDLILSQLQVSANFIWGVGEFGQGLFGWQKTGQPLPANAVLNNPETTVTAFAVSPDEERIAFGNTSGYVVLVERETGAQRWGNRLHKGHISAITFSSDGNWMATGGSTGDAALLKLDHD</sequence>
<evidence type="ECO:0000313" key="1">
    <source>
        <dbReference type="EMBL" id="KAA9347820.1"/>
    </source>
</evidence>
<dbReference type="InterPro" id="IPR001680">
    <property type="entry name" value="WD40_rpt"/>
</dbReference>
<dbReference type="EMBL" id="VTWS01000007">
    <property type="protein sequence ID" value="KAA9347820.1"/>
    <property type="molecule type" value="Genomic_DNA"/>
</dbReference>